<evidence type="ECO:0000313" key="3">
    <source>
        <dbReference type="Proteomes" id="UP001296873"/>
    </source>
</evidence>
<sequence length="165" mass="19562">MASGKWTQPGVPHKGWFNVGIEDVGDAHETCEMCETVEIRFVHLMRHPDVPYDLRVGCVCAEHMEADRQAARSRERWKRNEAQRRANWLKRTWRVSQRGNEYLNVENFNVTVFQRPNQYWGGRILHKPTGTKRASQRPYRSKNEAKLPAFDKLQEMKAKLERRER</sequence>
<name>A0ABS1DIM2_9PROT</name>
<dbReference type="RefSeq" id="WP_200342709.1">
    <property type="nucleotide sequence ID" value="NZ_NRRL01000089.1"/>
</dbReference>
<organism evidence="2 3">
    <name type="scientific">Rhodovibrio sodomensis</name>
    <dbReference type="NCBI Taxonomy" id="1088"/>
    <lineage>
        <taxon>Bacteria</taxon>
        <taxon>Pseudomonadati</taxon>
        <taxon>Pseudomonadota</taxon>
        <taxon>Alphaproteobacteria</taxon>
        <taxon>Rhodospirillales</taxon>
        <taxon>Rhodovibrionaceae</taxon>
        <taxon>Rhodovibrio</taxon>
    </lineage>
</organism>
<feature type="region of interest" description="Disordered" evidence="1">
    <location>
        <begin position="124"/>
        <end position="165"/>
    </location>
</feature>
<gene>
    <name evidence="2" type="ORF">CKO28_20180</name>
</gene>
<keyword evidence="3" id="KW-1185">Reference proteome</keyword>
<evidence type="ECO:0000256" key="1">
    <source>
        <dbReference type="SAM" id="MobiDB-lite"/>
    </source>
</evidence>
<feature type="compositionally biased region" description="Basic and acidic residues" evidence="1">
    <location>
        <begin position="152"/>
        <end position="165"/>
    </location>
</feature>
<comment type="caution">
    <text evidence="2">The sequence shown here is derived from an EMBL/GenBank/DDBJ whole genome shotgun (WGS) entry which is preliminary data.</text>
</comment>
<reference evidence="2 3" key="1">
    <citation type="journal article" date="2020" name="Microorganisms">
        <title>Osmotic Adaptation and Compatible Solute Biosynthesis of Phototrophic Bacteria as Revealed from Genome Analyses.</title>
        <authorList>
            <person name="Imhoff J.F."/>
            <person name="Rahn T."/>
            <person name="Kunzel S."/>
            <person name="Keller A."/>
            <person name="Neulinger S.C."/>
        </authorList>
    </citation>
    <scope>NUCLEOTIDE SEQUENCE [LARGE SCALE GENOMIC DNA]</scope>
    <source>
        <strain evidence="2 3">DSM 9895</strain>
    </source>
</reference>
<evidence type="ECO:0000313" key="2">
    <source>
        <dbReference type="EMBL" id="MBK1670345.1"/>
    </source>
</evidence>
<protein>
    <submittedName>
        <fullName evidence="2">Uncharacterized protein</fullName>
    </submittedName>
</protein>
<dbReference type="EMBL" id="NRRL01000089">
    <property type="protein sequence ID" value="MBK1670345.1"/>
    <property type="molecule type" value="Genomic_DNA"/>
</dbReference>
<accession>A0ABS1DIM2</accession>
<proteinExistence type="predicted"/>
<dbReference type="Proteomes" id="UP001296873">
    <property type="component" value="Unassembled WGS sequence"/>
</dbReference>